<comment type="caution">
    <text evidence="2">The sequence shown here is derived from an EMBL/GenBank/DDBJ whole genome shotgun (WGS) entry which is preliminary data.</text>
</comment>
<dbReference type="RefSeq" id="WP_370875902.1">
    <property type="nucleotide sequence ID" value="NZ_JAUSUQ010000029.1"/>
</dbReference>
<evidence type="ECO:0000313" key="2">
    <source>
        <dbReference type="EMBL" id="MDQ0341042.1"/>
    </source>
</evidence>
<reference evidence="2 3" key="1">
    <citation type="submission" date="2023-07" db="EMBL/GenBank/DDBJ databases">
        <title>Genomic Encyclopedia of Type Strains, Phase IV (KMG-IV): sequencing the most valuable type-strain genomes for metagenomic binning, comparative biology and taxonomic classification.</title>
        <authorList>
            <person name="Goeker M."/>
        </authorList>
    </citation>
    <scope>NUCLEOTIDE SEQUENCE [LARGE SCALE GENOMIC DNA]</scope>
    <source>
        <strain evidence="2 3">DSM 17740</strain>
    </source>
</reference>
<evidence type="ECO:0000256" key="1">
    <source>
        <dbReference type="SAM" id="Phobius"/>
    </source>
</evidence>
<dbReference type="InterPro" id="IPR031616">
    <property type="entry name" value="BsrE-like"/>
</dbReference>
<proteinExistence type="predicted"/>
<gene>
    <name evidence="2" type="ORF">J2S00_003886</name>
</gene>
<dbReference type="Pfam" id="PF16935">
    <property type="entry name" value="Hol_Tox"/>
    <property type="match status" value="1"/>
</dbReference>
<keyword evidence="3" id="KW-1185">Reference proteome</keyword>
<organism evidence="2 3">
    <name type="scientific">Caldalkalibacillus uzonensis</name>
    <dbReference type="NCBI Taxonomy" id="353224"/>
    <lineage>
        <taxon>Bacteria</taxon>
        <taxon>Bacillati</taxon>
        <taxon>Bacillota</taxon>
        <taxon>Bacilli</taxon>
        <taxon>Bacillales</taxon>
        <taxon>Bacillaceae</taxon>
        <taxon>Caldalkalibacillus</taxon>
    </lineage>
</organism>
<keyword evidence="1" id="KW-0472">Membrane</keyword>
<evidence type="ECO:0008006" key="4">
    <source>
        <dbReference type="Google" id="ProtNLM"/>
    </source>
</evidence>
<protein>
    <recommendedName>
        <fullName evidence="4">Holin-like toxin</fullName>
    </recommendedName>
</protein>
<accession>A0ABU0CY13</accession>
<dbReference type="EMBL" id="JAUSUQ010000029">
    <property type="protein sequence ID" value="MDQ0341042.1"/>
    <property type="molecule type" value="Genomic_DNA"/>
</dbReference>
<evidence type="ECO:0000313" key="3">
    <source>
        <dbReference type="Proteomes" id="UP001232445"/>
    </source>
</evidence>
<name>A0ABU0CY13_9BACI</name>
<sequence>MDILGLLTLLFTGGLFLVALLQLVIQIIKTTRK</sequence>
<dbReference type="Proteomes" id="UP001232445">
    <property type="component" value="Unassembled WGS sequence"/>
</dbReference>
<feature type="transmembrane region" description="Helical" evidence="1">
    <location>
        <begin position="6"/>
        <end position="28"/>
    </location>
</feature>
<keyword evidence="1" id="KW-1133">Transmembrane helix</keyword>
<keyword evidence="1" id="KW-0812">Transmembrane</keyword>